<evidence type="ECO:0000313" key="2">
    <source>
        <dbReference type="EMBL" id="MCI42466.1"/>
    </source>
</evidence>
<dbReference type="GO" id="GO:0003924">
    <property type="term" value="F:GTPase activity"/>
    <property type="evidence" value="ECO:0007669"/>
    <property type="project" value="TreeGrafter"/>
</dbReference>
<dbReference type="Gene3D" id="3.40.50.300">
    <property type="entry name" value="P-loop containing nucleotide triphosphate hydrolases"/>
    <property type="match status" value="1"/>
</dbReference>
<dbReference type="PRINTS" id="PR00195">
    <property type="entry name" value="DYNAMIN"/>
</dbReference>
<dbReference type="AlphaFoldDB" id="A0A392S3L2"/>
<dbReference type="GO" id="GO:0008017">
    <property type="term" value="F:microtubule binding"/>
    <property type="evidence" value="ECO:0007669"/>
    <property type="project" value="TreeGrafter"/>
</dbReference>
<dbReference type="InterPro" id="IPR030381">
    <property type="entry name" value="G_DYNAMIN_dom"/>
</dbReference>
<evidence type="ECO:0000259" key="1">
    <source>
        <dbReference type="PROSITE" id="PS51718"/>
    </source>
</evidence>
<dbReference type="EMBL" id="LXQA010304873">
    <property type="protein sequence ID" value="MCI42466.1"/>
    <property type="molecule type" value="Genomic_DNA"/>
</dbReference>
<keyword evidence="3" id="KW-1185">Reference proteome</keyword>
<dbReference type="InterPro" id="IPR045063">
    <property type="entry name" value="Dynamin_N"/>
</dbReference>
<protein>
    <submittedName>
        <fullName evidence="2">Dynamin-related protein 4C-like</fullName>
    </submittedName>
</protein>
<feature type="domain" description="Dynamin-type G" evidence="1">
    <location>
        <begin position="31"/>
        <end position="114"/>
    </location>
</feature>
<dbReference type="InterPro" id="IPR027417">
    <property type="entry name" value="P-loop_NTPase"/>
</dbReference>
<reference evidence="2 3" key="1">
    <citation type="journal article" date="2018" name="Front. Plant Sci.">
        <title>Red Clover (Trifolium pratense) and Zigzag Clover (T. medium) - A Picture of Genomic Similarities and Differences.</title>
        <authorList>
            <person name="Dluhosova J."/>
            <person name="Istvanek J."/>
            <person name="Nedelnik J."/>
            <person name="Repkova J."/>
        </authorList>
    </citation>
    <scope>NUCLEOTIDE SEQUENCE [LARGE SCALE GENOMIC DNA]</scope>
    <source>
        <strain evidence="3">cv. 10/8</strain>
        <tissue evidence="2">Leaf</tissue>
    </source>
</reference>
<evidence type="ECO:0000313" key="3">
    <source>
        <dbReference type="Proteomes" id="UP000265520"/>
    </source>
</evidence>
<dbReference type="GO" id="GO:0005874">
    <property type="term" value="C:microtubule"/>
    <property type="evidence" value="ECO:0007669"/>
    <property type="project" value="TreeGrafter"/>
</dbReference>
<comment type="caution">
    <text evidence="2">The sequence shown here is derived from an EMBL/GenBank/DDBJ whole genome shotgun (WGS) entry which is preliminary data.</text>
</comment>
<accession>A0A392S3L2</accession>
<dbReference type="PROSITE" id="PS51718">
    <property type="entry name" value="G_DYNAMIN_2"/>
    <property type="match status" value="1"/>
</dbReference>
<dbReference type="GO" id="GO:0016020">
    <property type="term" value="C:membrane"/>
    <property type="evidence" value="ECO:0007669"/>
    <property type="project" value="TreeGrafter"/>
</dbReference>
<proteinExistence type="predicted"/>
<dbReference type="GO" id="GO:0005525">
    <property type="term" value="F:GTP binding"/>
    <property type="evidence" value="ECO:0007669"/>
    <property type="project" value="InterPro"/>
</dbReference>
<dbReference type="PANTHER" id="PTHR11566:SF173">
    <property type="entry name" value="DYNAMIN-RELATED PROTEIN 4C"/>
    <property type="match status" value="1"/>
</dbReference>
<organism evidence="2 3">
    <name type="scientific">Trifolium medium</name>
    <dbReference type="NCBI Taxonomy" id="97028"/>
    <lineage>
        <taxon>Eukaryota</taxon>
        <taxon>Viridiplantae</taxon>
        <taxon>Streptophyta</taxon>
        <taxon>Embryophyta</taxon>
        <taxon>Tracheophyta</taxon>
        <taxon>Spermatophyta</taxon>
        <taxon>Magnoliopsida</taxon>
        <taxon>eudicotyledons</taxon>
        <taxon>Gunneridae</taxon>
        <taxon>Pentapetalae</taxon>
        <taxon>rosids</taxon>
        <taxon>fabids</taxon>
        <taxon>Fabales</taxon>
        <taxon>Fabaceae</taxon>
        <taxon>Papilionoideae</taxon>
        <taxon>50 kb inversion clade</taxon>
        <taxon>NPAAA clade</taxon>
        <taxon>Hologalegina</taxon>
        <taxon>IRL clade</taxon>
        <taxon>Trifolieae</taxon>
        <taxon>Trifolium</taxon>
    </lineage>
</organism>
<feature type="non-terminal residue" evidence="2">
    <location>
        <position position="114"/>
    </location>
</feature>
<dbReference type="Pfam" id="PF00350">
    <property type="entry name" value="Dynamin_N"/>
    <property type="match status" value="1"/>
</dbReference>
<dbReference type="PANTHER" id="PTHR11566">
    <property type="entry name" value="DYNAMIN"/>
    <property type="match status" value="1"/>
</dbReference>
<feature type="non-terminal residue" evidence="2">
    <location>
        <position position="1"/>
    </location>
</feature>
<dbReference type="GO" id="GO:0005737">
    <property type="term" value="C:cytoplasm"/>
    <property type="evidence" value="ECO:0007669"/>
    <property type="project" value="TreeGrafter"/>
</dbReference>
<name>A0A392S3L2_9FABA</name>
<dbReference type="SUPFAM" id="SSF52540">
    <property type="entry name" value="P-loop containing nucleoside triphosphate hydrolases"/>
    <property type="match status" value="1"/>
</dbReference>
<sequence>VAPIVSSYNEKIRPVLDALENLRRLNIAKEGIQLPTIVVVGDQSSGKSSVLESLAGISLPRGQGICTRVPLVMRLQNHPLPYPELVLEYNGNHVSTDEENVSDAINTATEELAG</sequence>
<dbReference type="Proteomes" id="UP000265520">
    <property type="component" value="Unassembled WGS sequence"/>
</dbReference>
<dbReference type="InterPro" id="IPR022812">
    <property type="entry name" value="Dynamin"/>
</dbReference>